<reference evidence="8" key="1">
    <citation type="submission" date="2025-08" db="UniProtKB">
        <authorList>
            <consortium name="RefSeq"/>
        </authorList>
    </citation>
    <scope>IDENTIFICATION</scope>
    <source>
        <tissue evidence="8">Gonads</tissue>
    </source>
</reference>
<gene>
    <name evidence="8" type="primary">LOC106179811</name>
</gene>
<keyword evidence="3 5" id="KW-0863">Zinc-finger</keyword>
<dbReference type="InterPro" id="IPR036236">
    <property type="entry name" value="Znf_C2H2_sf"/>
</dbReference>
<feature type="domain" description="C2H2-type" evidence="6">
    <location>
        <begin position="255"/>
        <end position="282"/>
    </location>
</feature>
<dbReference type="FunFam" id="3.30.160.60:FF:000690">
    <property type="entry name" value="Zinc finger protein 354C"/>
    <property type="match status" value="1"/>
</dbReference>
<dbReference type="PROSITE" id="PS00028">
    <property type="entry name" value="ZINC_FINGER_C2H2_1"/>
    <property type="match status" value="4"/>
</dbReference>
<feature type="domain" description="C2H2-type" evidence="6">
    <location>
        <begin position="225"/>
        <end position="254"/>
    </location>
</feature>
<dbReference type="Proteomes" id="UP000085678">
    <property type="component" value="Unplaced"/>
</dbReference>
<dbReference type="Gene3D" id="3.30.160.60">
    <property type="entry name" value="Classic Zinc Finger"/>
    <property type="match status" value="4"/>
</dbReference>
<protein>
    <submittedName>
        <fullName evidence="8">Early growth response protein 1-B</fullName>
    </submittedName>
</protein>
<dbReference type="FunFam" id="3.30.160.60:FF:000125">
    <property type="entry name" value="Putative zinc finger protein 143"/>
    <property type="match status" value="1"/>
</dbReference>
<evidence type="ECO:0000256" key="3">
    <source>
        <dbReference type="ARBA" id="ARBA00022771"/>
    </source>
</evidence>
<dbReference type="STRING" id="7574.A0A1S3K8T0"/>
<evidence type="ECO:0000256" key="2">
    <source>
        <dbReference type="ARBA" id="ARBA00022737"/>
    </source>
</evidence>
<dbReference type="PANTHER" id="PTHR23235">
    <property type="entry name" value="KRUEPPEL-LIKE TRANSCRIPTION FACTOR"/>
    <property type="match status" value="1"/>
</dbReference>
<dbReference type="PROSITE" id="PS50157">
    <property type="entry name" value="ZINC_FINGER_C2H2_2"/>
    <property type="match status" value="3"/>
</dbReference>
<sequence>MGNTHKDVFRDVFRSLQPYSSLYGFSQNNGATSTNLIDFTSRITWSATNMKLPEPATSVASTRYRCWPNISKTPMLGSSTPFHTPPPSVHSGKAPKSVYEPLHIKTGPEKLLSYLTPPTTDPHRCVIEKGLLPEMYQGVPLFRTAPDTRDMLDNFRGFGFSKSSIKLSPSATETGKVSGPGQSPVLEQCYLKEQRRYQCPRCEVTCANKGQFKGHLRVHTGERPFKCDHFGCSRAFARNEELTRHRRIHTGHRPHVCPLCGKDFGRKDHLNKHVKTHLNAQEKKTCVCPVLGCMQRYSRSDALARHQWNVHGIKTRSRAASRVQ</sequence>
<evidence type="ECO:0000256" key="5">
    <source>
        <dbReference type="PROSITE-ProRule" id="PRU00042"/>
    </source>
</evidence>
<dbReference type="GO" id="GO:0000978">
    <property type="term" value="F:RNA polymerase II cis-regulatory region sequence-specific DNA binding"/>
    <property type="evidence" value="ECO:0007669"/>
    <property type="project" value="TreeGrafter"/>
</dbReference>
<name>A0A1S3K8T0_LINAN</name>
<evidence type="ECO:0000259" key="6">
    <source>
        <dbReference type="PROSITE" id="PS50157"/>
    </source>
</evidence>
<keyword evidence="1" id="KW-0479">Metal-binding</keyword>
<dbReference type="InParanoid" id="A0A1S3K8T0"/>
<dbReference type="InterPro" id="IPR013087">
    <property type="entry name" value="Znf_C2H2_type"/>
</dbReference>
<dbReference type="FunCoup" id="A0A1S3K8T0">
    <property type="interactions" value="1068"/>
</dbReference>
<accession>A0A1S3K8T0</accession>
<feature type="domain" description="C2H2-type" evidence="6">
    <location>
        <begin position="197"/>
        <end position="224"/>
    </location>
</feature>
<dbReference type="AlphaFoldDB" id="A0A1S3K8T0"/>
<proteinExistence type="predicted"/>
<organism evidence="7 8">
    <name type="scientific">Lingula anatina</name>
    <name type="common">Brachiopod</name>
    <name type="synonym">Lingula unguis</name>
    <dbReference type="NCBI Taxonomy" id="7574"/>
    <lineage>
        <taxon>Eukaryota</taxon>
        <taxon>Metazoa</taxon>
        <taxon>Spiralia</taxon>
        <taxon>Lophotrochozoa</taxon>
        <taxon>Brachiopoda</taxon>
        <taxon>Linguliformea</taxon>
        <taxon>Lingulata</taxon>
        <taxon>Lingulida</taxon>
        <taxon>Linguloidea</taxon>
        <taxon>Lingulidae</taxon>
        <taxon>Lingula</taxon>
    </lineage>
</organism>
<dbReference type="Pfam" id="PF00096">
    <property type="entry name" value="zf-C2H2"/>
    <property type="match status" value="2"/>
</dbReference>
<dbReference type="SUPFAM" id="SSF57667">
    <property type="entry name" value="beta-beta-alpha zinc fingers"/>
    <property type="match status" value="2"/>
</dbReference>
<dbReference type="GO" id="GO:0008270">
    <property type="term" value="F:zinc ion binding"/>
    <property type="evidence" value="ECO:0007669"/>
    <property type="project" value="UniProtKB-KW"/>
</dbReference>
<dbReference type="SMART" id="SM00355">
    <property type="entry name" value="ZnF_C2H2"/>
    <property type="match status" value="4"/>
</dbReference>
<evidence type="ECO:0000256" key="1">
    <source>
        <dbReference type="ARBA" id="ARBA00022723"/>
    </source>
</evidence>
<dbReference type="OrthoDB" id="3437960at2759"/>
<dbReference type="GeneID" id="106179811"/>
<evidence type="ECO:0000313" key="7">
    <source>
        <dbReference type="Proteomes" id="UP000085678"/>
    </source>
</evidence>
<dbReference type="Pfam" id="PF12874">
    <property type="entry name" value="zf-met"/>
    <property type="match status" value="1"/>
</dbReference>
<dbReference type="GO" id="GO:0000981">
    <property type="term" value="F:DNA-binding transcription factor activity, RNA polymerase II-specific"/>
    <property type="evidence" value="ECO:0007669"/>
    <property type="project" value="TreeGrafter"/>
</dbReference>
<evidence type="ECO:0000313" key="8">
    <source>
        <dbReference type="RefSeq" id="XP_013419033.1"/>
    </source>
</evidence>
<dbReference type="PANTHER" id="PTHR23235:SF139">
    <property type="entry name" value="HUCKEBEIN"/>
    <property type="match status" value="1"/>
</dbReference>
<dbReference type="KEGG" id="lak:106179811"/>
<evidence type="ECO:0000256" key="4">
    <source>
        <dbReference type="ARBA" id="ARBA00022833"/>
    </source>
</evidence>
<keyword evidence="7" id="KW-1185">Reference proteome</keyword>
<keyword evidence="2" id="KW-0677">Repeat</keyword>
<keyword evidence="4" id="KW-0862">Zinc</keyword>
<dbReference type="RefSeq" id="XP_013419033.1">
    <property type="nucleotide sequence ID" value="XM_013563579.2"/>
</dbReference>